<feature type="transmembrane region" description="Helical" evidence="7">
    <location>
        <begin position="189"/>
        <end position="211"/>
    </location>
</feature>
<dbReference type="OrthoDB" id="2496787at2759"/>
<keyword evidence="4 7" id="KW-0472">Membrane</keyword>
<evidence type="ECO:0000256" key="1">
    <source>
        <dbReference type="ARBA" id="ARBA00004141"/>
    </source>
</evidence>
<gene>
    <name evidence="9" type="ORF">FB567DRAFT_140174</name>
</gene>
<dbReference type="InterPro" id="IPR052337">
    <property type="entry name" value="SAT4-like"/>
</dbReference>
<dbReference type="PANTHER" id="PTHR33048">
    <property type="entry name" value="PTH11-LIKE INTEGRAL MEMBRANE PROTEIN (AFU_ORTHOLOGUE AFUA_5G11245)"/>
    <property type="match status" value="1"/>
</dbReference>
<organism evidence="9 10">
    <name type="scientific">Paraphoma chrysanthemicola</name>
    <dbReference type="NCBI Taxonomy" id="798071"/>
    <lineage>
        <taxon>Eukaryota</taxon>
        <taxon>Fungi</taxon>
        <taxon>Dikarya</taxon>
        <taxon>Ascomycota</taxon>
        <taxon>Pezizomycotina</taxon>
        <taxon>Dothideomycetes</taxon>
        <taxon>Pleosporomycetidae</taxon>
        <taxon>Pleosporales</taxon>
        <taxon>Pleosporineae</taxon>
        <taxon>Phaeosphaeriaceae</taxon>
        <taxon>Paraphoma</taxon>
    </lineage>
</organism>
<dbReference type="GO" id="GO:0016020">
    <property type="term" value="C:membrane"/>
    <property type="evidence" value="ECO:0007669"/>
    <property type="project" value="UniProtKB-SubCell"/>
</dbReference>
<feature type="transmembrane region" description="Helical" evidence="7">
    <location>
        <begin position="38"/>
        <end position="58"/>
    </location>
</feature>
<keyword evidence="3 7" id="KW-1133">Transmembrane helix</keyword>
<keyword evidence="10" id="KW-1185">Reference proteome</keyword>
<comment type="subcellular location">
    <subcellularLocation>
        <location evidence="1">Membrane</location>
        <topology evidence="1">Multi-pass membrane protein</topology>
    </subcellularLocation>
</comment>
<evidence type="ECO:0000256" key="6">
    <source>
        <dbReference type="SAM" id="MobiDB-lite"/>
    </source>
</evidence>
<evidence type="ECO:0000256" key="4">
    <source>
        <dbReference type="ARBA" id="ARBA00023136"/>
    </source>
</evidence>
<protein>
    <recommendedName>
        <fullName evidence="8">Rhodopsin domain-containing protein</fullName>
    </recommendedName>
</protein>
<sequence length="333" mass="36935">MPSNRQSELVAATIATYAIAAFALALRMYARKKMKTALVWEDFLAVLAFAFGSGFTFVSLAKLRWGLGLHQLELWIDMWLYTFSVGLSKFVILGFYWRTFEHSSIRPVIQILFACSALWIITRVGLILAQCHPIEKFWHQDLPGSCPITPMLSLFAASIPHLILELAILICPLFEIYTLHLPRNKKLGVAVMFTSGLLVCISALATIVHTIILEQKKDDPDLTWNALNDQIWAVCDVNLASFATSLPLLRPIFRSFGNVITGLKSSISSPRLSTSGTTHSTNTFASTPSARSARSFSNSDSALEYALAGGYLADDVLVETYTLDEITRTTEFV</sequence>
<dbReference type="EMBL" id="JAGMVJ010000017">
    <property type="protein sequence ID" value="KAH7078622.1"/>
    <property type="molecule type" value="Genomic_DNA"/>
</dbReference>
<evidence type="ECO:0000313" key="10">
    <source>
        <dbReference type="Proteomes" id="UP000813461"/>
    </source>
</evidence>
<evidence type="ECO:0000256" key="2">
    <source>
        <dbReference type="ARBA" id="ARBA00022692"/>
    </source>
</evidence>
<evidence type="ECO:0000256" key="7">
    <source>
        <dbReference type="SAM" id="Phobius"/>
    </source>
</evidence>
<feature type="region of interest" description="Disordered" evidence="6">
    <location>
        <begin position="268"/>
        <end position="294"/>
    </location>
</feature>
<dbReference type="Proteomes" id="UP000813461">
    <property type="component" value="Unassembled WGS sequence"/>
</dbReference>
<comment type="similarity">
    <text evidence="5">Belongs to the SAT4 family.</text>
</comment>
<evidence type="ECO:0000259" key="8">
    <source>
        <dbReference type="Pfam" id="PF20684"/>
    </source>
</evidence>
<dbReference type="InterPro" id="IPR049326">
    <property type="entry name" value="Rhodopsin_dom_fungi"/>
</dbReference>
<dbReference type="Pfam" id="PF20684">
    <property type="entry name" value="Fung_rhodopsin"/>
    <property type="match status" value="1"/>
</dbReference>
<feature type="transmembrane region" description="Helical" evidence="7">
    <location>
        <begin position="78"/>
        <end position="97"/>
    </location>
</feature>
<accession>A0A8K0VVT3</accession>
<evidence type="ECO:0000313" key="9">
    <source>
        <dbReference type="EMBL" id="KAH7078622.1"/>
    </source>
</evidence>
<feature type="transmembrane region" description="Helical" evidence="7">
    <location>
        <begin position="109"/>
        <end position="128"/>
    </location>
</feature>
<name>A0A8K0VVT3_9PLEO</name>
<feature type="transmembrane region" description="Helical" evidence="7">
    <location>
        <begin position="148"/>
        <end position="177"/>
    </location>
</feature>
<feature type="transmembrane region" description="Helical" evidence="7">
    <location>
        <begin position="6"/>
        <end position="26"/>
    </location>
</feature>
<proteinExistence type="inferred from homology"/>
<reference evidence="9" key="1">
    <citation type="journal article" date="2021" name="Nat. Commun.">
        <title>Genetic determinants of endophytism in the Arabidopsis root mycobiome.</title>
        <authorList>
            <person name="Mesny F."/>
            <person name="Miyauchi S."/>
            <person name="Thiergart T."/>
            <person name="Pickel B."/>
            <person name="Atanasova L."/>
            <person name="Karlsson M."/>
            <person name="Huettel B."/>
            <person name="Barry K.W."/>
            <person name="Haridas S."/>
            <person name="Chen C."/>
            <person name="Bauer D."/>
            <person name="Andreopoulos W."/>
            <person name="Pangilinan J."/>
            <person name="LaButti K."/>
            <person name="Riley R."/>
            <person name="Lipzen A."/>
            <person name="Clum A."/>
            <person name="Drula E."/>
            <person name="Henrissat B."/>
            <person name="Kohler A."/>
            <person name="Grigoriev I.V."/>
            <person name="Martin F.M."/>
            <person name="Hacquard S."/>
        </authorList>
    </citation>
    <scope>NUCLEOTIDE SEQUENCE</scope>
    <source>
        <strain evidence="9">MPI-SDFR-AT-0120</strain>
    </source>
</reference>
<feature type="domain" description="Rhodopsin" evidence="8">
    <location>
        <begin position="26"/>
        <end position="254"/>
    </location>
</feature>
<dbReference type="AlphaFoldDB" id="A0A8K0VVT3"/>
<comment type="caution">
    <text evidence="9">The sequence shown here is derived from an EMBL/GenBank/DDBJ whole genome shotgun (WGS) entry which is preliminary data.</text>
</comment>
<evidence type="ECO:0000256" key="3">
    <source>
        <dbReference type="ARBA" id="ARBA00022989"/>
    </source>
</evidence>
<evidence type="ECO:0000256" key="5">
    <source>
        <dbReference type="ARBA" id="ARBA00038359"/>
    </source>
</evidence>
<dbReference type="PANTHER" id="PTHR33048:SF47">
    <property type="entry name" value="INTEGRAL MEMBRANE PROTEIN-RELATED"/>
    <property type="match status" value="1"/>
</dbReference>
<keyword evidence="2 7" id="KW-0812">Transmembrane</keyword>